<evidence type="ECO:0008006" key="10">
    <source>
        <dbReference type="Google" id="ProtNLM"/>
    </source>
</evidence>
<organism evidence="8 9">
    <name type="scientific">Deinandra increscens subsp. villosa</name>
    <dbReference type="NCBI Taxonomy" id="3103831"/>
    <lineage>
        <taxon>Eukaryota</taxon>
        <taxon>Viridiplantae</taxon>
        <taxon>Streptophyta</taxon>
        <taxon>Embryophyta</taxon>
        <taxon>Tracheophyta</taxon>
        <taxon>Spermatophyta</taxon>
        <taxon>Magnoliopsida</taxon>
        <taxon>eudicotyledons</taxon>
        <taxon>Gunneridae</taxon>
        <taxon>Pentapetalae</taxon>
        <taxon>asterids</taxon>
        <taxon>campanulids</taxon>
        <taxon>Asterales</taxon>
        <taxon>Asteraceae</taxon>
        <taxon>Asteroideae</taxon>
        <taxon>Heliantheae alliance</taxon>
        <taxon>Madieae</taxon>
        <taxon>Madiinae</taxon>
        <taxon>Deinandra</taxon>
    </lineage>
</organism>
<feature type="region of interest" description="Disordered" evidence="5">
    <location>
        <begin position="1033"/>
        <end position="1223"/>
    </location>
</feature>
<feature type="domain" description="BRCT" evidence="7">
    <location>
        <begin position="16"/>
        <end position="106"/>
    </location>
</feature>
<keyword evidence="1" id="KW-0479">Metal-binding</keyword>
<evidence type="ECO:0000256" key="3">
    <source>
        <dbReference type="ARBA" id="ARBA00022833"/>
    </source>
</evidence>
<dbReference type="InterPro" id="IPR019787">
    <property type="entry name" value="Znf_PHD-finger"/>
</dbReference>
<keyword evidence="3" id="KW-0862">Zinc</keyword>
<evidence type="ECO:0000256" key="2">
    <source>
        <dbReference type="ARBA" id="ARBA00022771"/>
    </source>
</evidence>
<feature type="compositionally biased region" description="Polar residues" evidence="5">
    <location>
        <begin position="692"/>
        <end position="704"/>
    </location>
</feature>
<evidence type="ECO:0000256" key="1">
    <source>
        <dbReference type="ARBA" id="ARBA00022723"/>
    </source>
</evidence>
<feature type="domain" description="PHD-type" evidence="6">
    <location>
        <begin position="1516"/>
        <end position="1572"/>
    </location>
</feature>
<dbReference type="InterPro" id="IPR001965">
    <property type="entry name" value="Znf_PHD"/>
</dbReference>
<dbReference type="Pfam" id="PF00628">
    <property type="entry name" value="PHD"/>
    <property type="match status" value="1"/>
</dbReference>
<dbReference type="Pfam" id="PF00533">
    <property type="entry name" value="BRCT"/>
    <property type="match status" value="2"/>
</dbReference>
<dbReference type="InterPro" id="IPR011011">
    <property type="entry name" value="Znf_FYVE_PHD"/>
</dbReference>
<dbReference type="PROSITE" id="PS50172">
    <property type="entry name" value="BRCT"/>
    <property type="match status" value="3"/>
</dbReference>
<feature type="compositionally biased region" description="Basic and acidic residues" evidence="5">
    <location>
        <begin position="810"/>
        <end position="838"/>
    </location>
</feature>
<dbReference type="PANTHER" id="PTHR47181:SF2">
    <property type="entry name" value="BRCA1 C TERMINUS DOMAIN CONTAINING PROTEIN, EXPRESSED"/>
    <property type="match status" value="1"/>
</dbReference>
<feature type="compositionally biased region" description="Basic and acidic residues" evidence="5">
    <location>
        <begin position="1069"/>
        <end position="1097"/>
    </location>
</feature>
<feature type="compositionally biased region" description="Polar residues" evidence="5">
    <location>
        <begin position="236"/>
        <end position="245"/>
    </location>
</feature>
<feature type="compositionally biased region" description="Basic residues" evidence="5">
    <location>
        <begin position="1041"/>
        <end position="1051"/>
    </location>
</feature>
<dbReference type="EMBL" id="JBCNJP010000025">
    <property type="protein sequence ID" value="KAK9055855.1"/>
    <property type="molecule type" value="Genomic_DNA"/>
</dbReference>
<feature type="compositionally biased region" description="Acidic residues" evidence="5">
    <location>
        <begin position="890"/>
        <end position="899"/>
    </location>
</feature>
<evidence type="ECO:0000259" key="6">
    <source>
        <dbReference type="PROSITE" id="PS50016"/>
    </source>
</evidence>
<dbReference type="Gene3D" id="3.40.50.10190">
    <property type="entry name" value="BRCT domain"/>
    <property type="match status" value="4"/>
</dbReference>
<evidence type="ECO:0000259" key="7">
    <source>
        <dbReference type="PROSITE" id="PS50172"/>
    </source>
</evidence>
<dbReference type="Proteomes" id="UP001408789">
    <property type="component" value="Unassembled WGS sequence"/>
</dbReference>
<dbReference type="GO" id="GO:0008270">
    <property type="term" value="F:zinc ion binding"/>
    <property type="evidence" value="ECO:0007669"/>
    <property type="project" value="UniProtKB-KW"/>
</dbReference>
<dbReference type="InterPro" id="IPR036420">
    <property type="entry name" value="BRCT_dom_sf"/>
</dbReference>
<dbReference type="SUPFAM" id="SSF52113">
    <property type="entry name" value="BRCT domain"/>
    <property type="match status" value="3"/>
</dbReference>
<name>A0AAP0CFT4_9ASTR</name>
<feature type="compositionally biased region" description="Basic and acidic residues" evidence="5">
    <location>
        <begin position="617"/>
        <end position="632"/>
    </location>
</feature>
<dbReference type="Pfam" id="PF12738">
    <property type="entry name" value="PTCB-BRCT"/>
    <property type="match status" value="1"/>
</dbReference>
<dbReference type="Gene3D" id="3.30.40.10">
    <property type="entry name" value="Zinc/RING finger domain, C3HC4 (zinc finger)"/>
    <property type="match status" value="1"/>
</dbReference>
<dbReference type="CDD" id="cd17738">
    <property type="entry name" value="BRCT_TopBP1_rpt7"/>
    <property type="match status" value="1"/>
</dbReference>
<feature type="region of interest" description="Disordered" evidence="5">
    <location>
        <begin position="595"/>
        <end position="632"/>
    </location>
</feature>
<dbReference type="InterPro" id="IPR013083">
    <property type="entry name" value="Znf_RING/FYVE/PHD"/>
</dbReference>
<feature type="region of interest" description="Disordered" evidence="5">
    <location>
        <begin position="1570"/>
        <end position="1594"/>
    </location>
</feature>
<dbReference type="InterPro" id="IPR044254">
    <property type="entry name" value="At4g02110-like"/>
</dbReference>
<reference evidence="8 9" key="1">
    <citation type="submission" date="2024-04" db="EMBL/GenBank/DDBJ databases">
        <title>The reference genome of an endangered Asteraceae, Deinandra increscens subsp. villosa, native to the Central Coast of California.</title>
        <authorList>
            <person name="Guilliams M."/>
            <person name="Hasenstab-Lehman K."/>
            <person name="Meyer R."/>
            <person name="Mcevoy S."/>
        </authorList>
    </citation>
    <scope>NUCLEOTIDE SEQUENCE [LARGE SCALE GENOMIC DNA]</scope>
    <source>
        <tissue evidence="8">Leaf</tissue>
    </source>
</reference>
<feature type="compositionally biased region" description="Basic and acidic residues" evidence="5">
    <location>
        <begin position="1052"/>
        <end position="1062"/>
    </location>
</feature>
<feature type="region of interest" description="Disordered" evidence="5">
    <location>
        <begin position="639"/>
        <end position="658"/>
    </location>
</feature>
<feature type="domain" description="BRCT" evidence="7">
    <location>
        <begin position="1266"/>
        <end position="1360"/>
    </location>
</feature>
<keyword evidence="9" id="KW-1185">Reference proteome</keyword>
<feature type="compositionally biased region" description="Acidic residues" evidence="5">
    <location>
        <begin position="213"/>
        <end position="222"/>
    </location>
</feature>
<dbReference type="SMART" id="SM00292">
    <property type="entry name" value="BRCT"/>
    <property type="match status" value="4"/>
</dbReference>
<evidence type="ECO:0000313" key="8">
    <source>
        <dbReference type="EMBL" id="KAK9055855.1"/>
    </source>
</evidence>
<evidence type="ECO:0000256" key="4">
    <source>
        <dbReference type="PROSITE-ProRule" id="PRU00146"/>
    </source>
</evidence>
<feature type="compositionally biased region" description="Polar residues" evidence="5">
    <location>
        <begin position="431"/>
        <end position="448"/>
    </location>
</feature>
<feature type="compositionally biased region" description="Basic and acidic residues" evidence="5">
    <location>
        <begin position="470"/>
        <end position="480"/>
    </location>
</feature>
<feature type="region of interest" description="Disordered" evidence="5">
    <location>
        <begin position="213"/>
        <end position="245"/>
    </location>
</feature>
<dbReference type="SMART" id="SM00249">
    <property type="entry name" value="PHD"/>
    <property type="match status" value="1"/>
</dbReference>
<feature type="region of interest" description="Disordered" evidence="5">
    <location>
        <begin position="722"/>
        <end position="1016"/>
    </location>
</feature>
<comment type="caution">
    <text evidence="8">The sequence shown here is derived from an EMBL/GenBank/DDBJ whole genome shotgun (WGS) entry which is preliminary data.</text>
</comment>
<feature type="compositionally biased region" description="Basic and acidic residues" evidence="5">
    <location>
        <begin position="938"/>
        <end position="952"/>
    </location>
</feature>
<evidence type="ECO:0000313" key="9">
    <source>
        <dbReference type="Proteomes" id="UP001408789"/>
    </source>
</evidence>
<feature type="compositionally biased region" description="Basic and acidic residues" evidence="5">
    <location>
        <begin position="737"/>
        <end position="751"/>
    </location>
</feature>
<accession>A0AAP0CFT4</accession>
<feature type="compositionally biased region" description="Basic residues" evidence="5">
    <location>
        <begin position="1582"/>
        <end position="1594"/>
    </location>
</feature>
<dbReference type="InterPro" id="IPR001357">
    <property type="entry name" value="BRCT_dom"/>
</dbReference>
<proteinExistence type="predicted"/>
<feature type="compositionally biased region" description="Acidic residues" evidence="5">
    <location>
        <begin position="605"/>
        <end position="616"/>
    </location>
</feature>
<feature type="region of interest" description="Disordered" evidence="5">
    <location>
        <begin position="331"/>
        <end position="352"/>
    </location>
</feature>
<dbReference type="PANTHER" id="PTHR47181">
    <property type="entry name" value="BRCA1 C TERMINUS DOMAIN CONTAINING PROTEIN, EXPRESSED"/>
    <property type="match status" value="1"/>
</dbReference>
<feature type="region of interest" description="Disordered" evidence="5">
    <location>
        <begin position="665"/>
        <end position="707"/>
    </location>
</feature>
<feature type="compositionally biased region" description="Basic and acidic residues" evidence="5">
    <location>
        <begin position="793"/>
        <end position="803"/>
    </location>
</feature>
<feature type="domain" description="BRCT" evidence="7">
    <location>
        <begin position="119"/>
        <end position="203"/>
    </location>
</feature>
<keyword evidence="2 4" id="KW-0863">Zinc-finger</keyword>
<protein>
    <recommendedName>
        <fullName evidence="10">BRCT domain-containing protein</fullName>
    </recommendedName>
</protein>
<gene>
    <name evidence="8" type="ORF">SSX86_026942</name>
</gene>
<feature type="compositionally biased region" description="Basic and acidic residues" evidence="5">
    <location>
        <begin position="1159"/>
        <end position="1182"/>
    </location>
</feature>
<feature type="region of interest" description="Disordered" evidence="5">
    <location>
        <begin position="416"/>
        <end position="552"/>
    </location>
</feature>
<sequence length="1594" mass="178263">MSGSTIQNHQTSPLLRQSQPFTGIRFVLLGFDPIKKSQVSRKLVNGGAVDAGQYCPNCTHVIVDKLVYDDPPCVTARQEGKILVSSLWLDHSFDVGAPVDTTFVIYAPVRDFNGIPGAKSLLICLTGYQREDREDIMTMVDLMGARFSKPLIANKVTHLICYKFEGEKYLLAKKVKNIKLINHQWLEACLKAWEIVPEANYSKSGYELEMEAEAKDSEDEAEGVTTRHNEGKIASPHQSLLSKQQVSNTLSNTIASNLFSNAQETVSVTMKTTSDQFPNSHETKIKHQDTEHVIGATSESFNHYGKTVSSSPANKSFRNEAKTVISASFSMKEPVGTPSPKIEMKSDTSSSKRLNKLNLDDAFDMSSSLVQKVTPYSGPVFCPENEQNASSTKGTMDISRGGFKLKQISQNNDMHSAFPELKKDPPIEMSPAQTPSNISGRKPSSSKGKNVICDVPISKTPPSEIEDLDAEQRPQEEYKETSLTTRSNNRDVDMAENVTQSPCAVSSDLQKSSTLNSDINEQSGGSNPKPVRKKSISKKFSAPKLSKKNTVNQKGSIFLKNTELGIDDENLFKYEQLEKVSSAAKSGIEIEMGIENISENKSLGMDDETEPPDDRDELSKEKYEDGEPKSIADALMEEKAEENVDVLDPSTDINNDHYDLLSIKQKVPVNKSHGNTEDVASETPRTKRSKKNTALSMNEVSNKKSVNKYELVIDNNYGNQDIREEATPNRAKRAHRNVNDLEKSTEVKKADVSNNPEHNNDEGDDDVNAYMDIENVVNKKETPKRNKHAPSKTKKDVSKRTVTDMEESVEVERAEGVCNDPEHNNEDKDNDLPGKDADMYTENVLNKKETKRNKRLPSSSMKDDAKTLKKKGQPTSNQAVKASGFKEVQKEDDDVDAFMDIENVVNKKETPKRTKHAPSKTKKDVSNKTVNDLEESVEVERAEGVCNDPEHNNEDEDNDLSGKDADMDTDNVLNKKETKRNKRPLSMSKKDDVKTLKKKGQPTSNQAVKASDFKEAHKEDVDVDAYMDIENVHENVVNKKETKRSKHAPSKTKKDVSKRTVTDLEESVEVERVEGVCNDLEHNNEDKDNDLSGKDADVDTENVSNKKETKRNKCPSSRSKKDDTKTLKKKGQPTSNQAVKASDFKEAQKENTQINVDDQSARNDPGHKNKEKDNDRADKDADMDTENVLSKKESNKNKRPLSRTKKDDAKTVTKKGKSTSSQAVKTCDLVEAQKEIVQNHVDVQSIGNKHVFKPAKEFPEKNSDKANSDVLKDEPMWFILTGHKLQKTEFQKIIRRLKGRVCRVTHSWSYQATHFIVPDPIKRTEKFFAAAASGRWILKTDYLSASNQAGKFLPEETYEWHKNGLSEDGQINLEAPRKWRLLKEKTGHGAFYGMNIVIYGECISPPLDTLKRAVKAGDGTILATSPPYTRFLNTGIDFAVVSPGMPHVDMWVQEFLKHEIPCVSADYLVEYVCKPGYPLERHVQYDTNVWAERSYNSLKNRLEEEISEPKTPDCDDVACEVCGAHDNGEEMLICGDESGLIGCGVGTHIGCCDPPLESVPENDWFCSKCCKKPNNKKPNNSKNKRGSKKKRFAS</sequence>
<evidence type="ECO:0000256" key="5">
    <source>
        <dbReference type="SAM" id="MobiDB-lite"/>
    </source>
</evidence>
<feature type="compositionally biased region" description="Polar residues" evidence="5">
    <location>
        <begin position="497"/>
        <end position="526"/>
    </location>
</feature>
<dbReference type="SUPFAM" id="SSF57903">
    <property type="entry name" value="FYVE/PHD zinc finger"/>
    <property type="match status" value="1"/>
</dbReference>
<dbReference type="PROSITE" id="PS50016">
    <property type="entry name" value="ZF_PHD_2"/>
    <property type="match status" value="1"/>
</dbReference>